<evidence type="ECO:0000256" key="7">
    <source>
        <dbReference type="ARBA" id="ARBA00023239"/>
    </source>
</evidence>
<comment type="function">
    <text evidence="8">Catalyzes a trans-dehydration via an enolate intermediate.</text>
</comment>
<feature type="binding site" evidence="8 10">
    <location>
        <position position="120"/>
    </location>
    <ligand>
        <name>substrate</name>
    </ligand>
</feature>
<dbReference type="EMBL" id="LR778114">
    <property type="protein sequence ID" value="CAB1128920.1"/>
    <property type="molecule type" value="Genomic_DNA"/>
</dbReference>
<gene>
    <name evidence="12" type="primary">yqhS</name>
    <name evidence="8" type="synonym">aroQ</name>
    <name evidence="12" type="ORF">R50_1414</name>
</gene>
<dbReference type="UniPathway" id="UPA00053">
    <property type="reaction ID" value="UER00086"/>
</dbReference>
<dbReference type="InterPro" id="IPR001874">
    <property type="entry name" value="DHquinase_II"/>
</dbReference>
<dbReference type="EC" id="4.2.1.10" evidence="5 8"/>
<dbReference type="GO" id="GO:0019631">
    <property type="term" value="P:quinate catabolic process"/>
    <property type="evidence" value="ECO:0007669"/>
    <property type="project" value="TreeGrafter"/>
</dbReference>
<evidence type="ECO:0000256" key="11">
    <source>
        <dbReference type="PIRSR" id="PIRSR001399-3"/>
    </source>
</evidence>
<dbReference type="Gene3D" id="3.40.50.9100">
    <property type="entry name" value="Dehydroquinase, class II"/>
    <property type="match status" value="1"/>
</dbReference>
<dbReference type="InterPro" id="IPR018509">
    <property type="entry name" value="DHquinase_II_CS"/>
</dbReference>
<dbReference type="GO" id="GO:0009423">
    <property type="term" value="P:chorismate biosynthetic process"/>
    <property type="evidence" value="ECO:0007669"/>
    <property type="project" value="UniProtKB-UniRule"/>
</dbReference>
<dbReference type="PANTHER" id="PTHR21272">
    <property type="entry name" value="CATABOLIC 3-DEHYDROQUINASE"/>
    <property type="match status" value="1"/>
</dbReference>
<evidence type="ECO:0000256" key="9">
    <source>
        <dbReference type="PIRSR" id="PIRSR001399-1"/>
    </source>
</evidence>
<feature type="active site" description="Proton acceptor" evidence="8 9">
    <location>
        <position position="31"/>
    </location>
</feature>
<keyword evidence="7 8" id="KW-0456">Lyase</keyword>
<comment type="pathway">
    <text evidence="2 8">Metabolic intermediate biosynthesis; chorismate biosynthesis; chorismate from D-erythrose 4-phosphate and phosphoenolpyruvate: step 3/7.</text>
</comment>
<dbReference type="GO" id="GO:0003855">
    <property type="term" value="F:3-dehydroquinate dehydratase activity"/>
    <property type="evidence" value="ECO:0007669"/>
    <property type="project" value="UniProtKB-UniRule"/>
</dbReference>
<evidence type="ECO:0000256" key="6">
    <source>
        <dbReference type="ARBA" id="ARBA00023141"/>
    </source>
</evidence>
<feature type="active site" description="Proton donor" evidence="8 9">
    <location>
        <position position="109"/>
    </location>
</feature>
<evidence type="ECO:0000256" key="2">
    <source>
        <dbReference type="ARBA" id="ARBA00004902"/>
    </source>
</evidence>
<feature type="binding site" evidence="8 10">
    <location>
        <position position="89"/>
    </location>
    <ligand>
        <name>substrate</name>
    </ligand>
</feature>
<dbReference type="AlphaFoldDB" id="A0A6F8ZGL0"/>
<comment type="subunit">
    <text evidence="4 8">Homododecamer.</text>
</comment>
<sequence>MAEAAAAVGLWLAVVNGPNLGRLGRREPGIYGTESWEAIQARLERWWRPRGVALEFFQSNHEGRLVDYLEAAADRGCGGVALNPGALTHQSYVLADCLRALPMPVVEVHLSNIFAREDFRARSLTAPAAWGQVSGLGWLGYHLALEALWRRQRPGGEAEA</sequence>
<feature type="site" description="Transition state stabilizer" evidence="8 11">
    <location>
        <position position="26"/>
    </location>
</feature>
<accession>A0A6F8ZGL0</accession>
<evidence type="ECO:0000313" key="12">
    <source>
        <dbReference type="EMBL" id="CAB1128920.1"/>
    </source>
</evidence>
<proteinExistence type="inferred from homology"/>
<dbReference type="SUPFAM" id="SSF52304">
    <property type="entry name" value="Type II 3-dehydroquinate dehydratase"/>
    <property type="match status" value="1"/>
</dbReference>
<dbReference type="PROSITE" id="PS01029">
    <property type="entry name" value="DEHYDROQUINASE_II"/>
    <property type="match status" value="1"/>
</dbReference>
<reference evidence="12 13" key="1">
    <citation type="submission" date="2020-02" db="EMBL/GenBank/DDBJ databases">
        <authorList>
            <person name="Hogendoorn C."/>
        </authorList>
    </citation>
    <scope>NUCLEOTIDE SEQUENCE [LARGE SCALE GENOMIC DNA]</scope>
    <source>
        <strain evidence="12">R501</strain>
    </source>
</reference>
<evidence type="ECO:0000313" key="13">
    <source>
        <dbReference type="Proteomes" id="UP000503399"/>
    </source>
</evidence>
<evidence type="ECO:0000256" key="3">
    <source>
        <dbReference type="ARBA" id="ARBA00011037"/>
    </source>
</evidence>
<dbReference type="HAMAP" id="MF_00169">
    <property type="entry name" value="AroQ"/>
    <property type="match status" value="1"/>
</dbReference>
<dbReference type="PANTHER" id="PTHR21272:SF3">
    <property type="entry name" value="CATABOLIC 3-DEHYDROQUINASE"/>
    <property type="match status" value="1"/>
</dbReference>
<feature type="binding site" evidence="8 10">
    <location>
        <position position="96"/>
    </location>
    <ligand>
        <name>substrate</name>
    </ligand>
</feature>
<protein>
    <recommendedName>
        <fullName evidence="5 8">3-dehydroquinate dehydratase</fullName>
        <shortName evidence="8">3-dehydroquinase</shortName>
        <ecNumber evidence="5 8">4.2.1.10</ecNumber>
    </recommendedName>
    <alternativeName>
        <fullName evidence="8">Type II DHQase</fullName>
    </alternativeName>
</protein>
<dbReference type="GO" id="GO:0009073">
    <property type="term" value="P:aromatic amino acid family biosynthetic process"/>
    <property type="evidence" value="ECO:0007669"/>
    <property type="project" value="UniProtKB-KW"/>
</dbReference>
<dbReference type="Pfam" id="PF01220">
    <property type="entry name" value="DHquinase_II"/>
    <property type="match status" value="1"/>
</dbReference>
<dbReference type="GO" id="GO:0008652">
    <property type="term" value="P:amino acid biosynthetic process"/>
    <property type="evidence" value="ECO:0007669"/>
    <property type="project" value="UniProtKB-KW"/>
</dbReference>
<keyword evidence="8" id="KW-0028">Amino-acid biosynthesis</keyword>
<keyword evidence="13" id="KW-1185">Reference proteome</keyword>
<evidence type="ECO:0000256" key="5">
    <source>
        <dbReference type="ARBA" id="ARBA00012060"/>
    </source>
</evidence>
<name>A0A6F8ZGL0_9FIRM</name>
<feature type="binding site" evidence="8 10">
    <location>
        <position position="83"/>
    </location>
    <ligand>
        <name>substrate</name>
    </ligand>
</feature>
<evidence type="ECO:0000256" key="10">
    <source>
        <dbReference type="PIRSR" id="PIRSR001399-2"/>
    </source>
</evidence>
<dbReference type="NCBIfam" id="NF003807">
    <property type="entry name" value="PRK05395.1-4"/>
    <property type="match status" value="1"/>
</dbReference>
<evidence type="ECO:0000256" key="8">
    <source>
        <dbReference type="HAMAP-Rule" id="MF_00169"/>
    </source>
</evidence>
<dbReference type="Proteomes" id="UP000503399">
    <property type="component" value="Chromosome"/>
</dbReference>
<dbReference type="NCBIfam" id="NF003805">
    <property type="entry name" value="PRK05395.1-2"/>
    <property type="match status" value="1"/>
</dbReference>
<keyword evidence="6 8" id="KW-0057">Aromatic amino acid biosynthesis</keyword>
<dbReference type="PIRSF" id="PIRSF001399">
    <property type="entry name" value="DHquinase_II"/>
    <property type="match status" value="1"/>
</dbReference>
<dbReference type="KEGG" id="hfv:R50_1414"/>
<organism evidence="12 13">
    <name type="scientific">Candidatus Hydrogenisulfobacillus filiaventi</name>
    <dbReference type="NCBI Taxonomy" id="2707344"/>
    <lineage>
        <taxon>Bacteria</taxon>
        <taxon>Bacillati</taxon>
        <taxon>Bacillota</taxon>
        <taxon>Clostridia</taxon>
        <taxon>Eubacteriales</taxon>
        <taxon>Clostridiales Family XVII. Incertae Sedis</taxon>
        <taxon>Candidatus Hydrogenisulfobacillus</taxon>
    </lineage>
</organism>
<dbReference type="CDD" id="cd00466">
    <property type="entry name" value="DHQase_II"/>
    <property type="match status" value="1"/>
</dbReference>
<comment type="catalytic activity">
    <reaction evidence="1 8">
        <text>3-dehydroquinate = 3-dehydroshikimate + H2O</text>
        <dbReference type="Rhea" id="RHEA:21096"/>
        <dbReference type="ChEBI" id="CHEBI:15377"/>
        <dbReference type="ChEBI" id="CHEBI:16630"/>
        <dbReference type="ChEBI" id="CHEBI:32364"/>
        <dbReference type="EC" id="4.2.1.10"/>
    </reaction>
</comment>
<evidence type="ECO:0000256" key="4">
    <source>
        <dbReference type="ARBA" id="ARBA00011193"/>
    </source>
</evidence>
<dbReference type="InterPro" id="IPR036441">
    <property type="entry name" value="DHquinase_II_sf"/>
</dbReference>
<comment type="similarity">
    <text evidence="3 8">Belongs to the type-II 3-dehydroquinase family.</text>
</comment>
<feature type="binding site" evidence="8 10">
    <location>
        <begin position="110"/>
        <end position="111"/>
    </location>
    <ligand>
        <name>substrate</name>
    </ligand>
</feature>
<evidence type="ECO:0000256" key="1">
    <source>
        <dbReference type="ARBA" id="ARBA00001864"/>
    </source>
</evidence>